<reference evidence="3 4" key="1">
    <citation type="journal article" date="2014" name="BMC Genomics">
        <title>Genome sequencing of four Aureobasidium pullulans varieties: biotechnological potential, stress tolerance, and description of new species.</title>
        <authorList>
            <person name="Gostin Ar C."/>
            <person name="Ohm R.A."/>
            <person name="Kogej T."/>
            <person name="Sonjak S."/>
            <person name="Turk M."/>
            <person name="Zajc J."/>
            <person name="Zalar P."/>
            <person name="Grube M."/>
            <person name="Sun H."/>
            <person name="Han J."/>
            <person name="Sharma A."/>
            <person name="Chiniquy J."/>
            <person name="Ngan C.Y."/>
            <person name="Lipzen A."/>
            <person name="Barry K."/>
            <person name="Grigoriev I.V."/>
            <person name="Gunde-Cimerman N."/>
        </authorList>
    </citation>
    <scope>NUCLEOTIDE SEQUENCE [LARGE SCALE GENOMIC DNA]</scope>
    <source>
        <strain evidence="3 4">EXF-2481</strain>
    </source>
</reference>
<feature type="domain" description="DUF2470" evidence="2">
    <location>
        <begin position="11"/>
        <end position="84"/>
    </location>
</feature>
<dbReference type="InParanoid" id="A0A074YNU7"/>
<dbReference type="OMA" id="VECFFFD"/>
<name>A0A074YNU7_AURSE</name>
<evidence type="ECO:0000259" key="2">
    <source>
        <dbReference type="Pfam" id="PF10615"/>
    </source>
</evidence>
<feature type="transmembrane region" description="Helical" evidence="1">
    <location>
        <begin position="186"/>
        <end position="204"/>
    </location>
</feature>
<dbReference type="HOGENOM" id="CLU_081019_0_0_1"/>
<dbReference type="OrthoDB" id="5553410at2759"/>
<dbReference type="GeneID" id="25363450"/>
<dbReference type="RefSeq" id="XP_013346138.1">
    <property type="nucleotide sequence ID" value="XM_013490684.1"/>
</dbReference>
<keyword evidence="4" id="KW-1185">Reference proteome</keyword>
<keyword evidence="1" id="KW-0812">Transmembrane</keyword>
<feature type="transmembrane region" description="Helical" evidence="1">
    <location>
        <begin position="153"/>
        <end position="174"/>
    </location>
</feature>
<dbReference type="EMBL" id="KL584753">
    <property type="protein sequence ID" value="KEQ97799.1"/>
    <property type="molecule type" value="Genomic_DNA"/>
</dbReference>
<dbReference type="Proteomes" id="UP000030641">
    <property type="component" value="Unassembled WGS sequence"/>
</dbReference>
<keyword evidence="1" id="KW-1133">Transmembrane helix</keyword>
<keyword evidence="1" id="KW-0472">Membrane</keyword>
<dbReference type="Gene3D" id="3.20.180.10">
    <property type="entry name" value="PNP-oxidase-like"/>
    <property type="match status" value="1"/>
</dbReference>
<dbReference type="AlphaFoldDB" id="A0A074YNU7"/>
<organism evidence="3 4">
    <name type="scientific">Aureobasidium subglaciale (strain EXF-2481)</name>
    <name type="common">Aureobasidium pullulans var. subglaciale</name>
    <dbReference type="NCBI Taxonomy" id="1043005"/>
    <lineage>
        <taxon>Eukaryota</taxon>
        <taxon>Fungi</taxon>
        <taxon>Dikarya</taxon>
        <taxon>Ascomycota</taxon>
        <taxon>Pezizomycotina</taxon>
        <taxon>Dothideomycetes</taxon>
        <taxon>Dothideomycetidae</taxon>
        <taxon>Dothideales</taxon>
        <taxon>Saccotheciaceae</taxon>
        <taxon>Aureobasidium</taxon>
    </lineage>
</organism>
<gene>
    <name evidence="3" type="ORF">AUEXF2481DRAFT_2725</name>
</gene>
<dbReference type="Pfam" id="PF10615">
    <property type="entry name" value="DUF2470"/>
    <property type="match status" value="1"/>
</dbReference>
<dbReference type="PANTHER" id="PTHR37783:SF1">
    <property type="entry name" value="MEMBRANE PROTEIN, PUTATIVE (AFU_ORTHOLOGUE AFUA_1G04315)-RELATED"/>
    <property type="match status" value="1"/>
</dbReference>
<evidence type="ECO:0000313" key="4">
    <source>
        <dbReference type="Proteomes" id="UP000030641"/>
    </source>
</evidence>
<proteinExistence type="predicted"/>
<dbReference type="InterPro" id="IPR019595">
    <property type="entry name" value="DUF2470"/>
</dbReference>
<sequence length="220" mass="25696">MSDQSKDEAAKTRIISHMNADHHDSVVRYLEHYHHLPGYQAWTGKITDASLEHIAFECAGLRYRTPLEPPMTSFREARERLVQMDKDCVEALGRSDITVKEFLPPKGPYLAGFIIVLTTFVVFSSRSNFEQGSIISGLAPEHFAKFCWRIQPYIWYFMLVVHTAETVAMARGRLRKHNVYIRSRTWWLWLATTFIEGVGSYNRFDNMIRKKRAEKDKQKH</sequence>
<accession>A0A074YNU7</accession>
<dbReference type="PANTHER" id="PTHR37783">
    <property type="entry name" value="MEMBRANE PROTEIN, PUTATIVE (AFU_ORTHOLOGUE AFUA_1G04315)-RELATED"/>
    <property type="match status" value="1"/>
</dbReference>
<evidence type="ECO:0000256" key="1">
    <source>
        <dbReference type="SAM" id="Phobius"/>
    </source>
</evidence>
<protein>
    <recommendedName>
        <fullName evidence="2">DUF2470 domain-containing protein</fullName>
    </recommendedName>
</protein>
<evidence type="ECO:0000313" key="3">
    <source>
        <dbReference type="EMBL" id="KEQ97799.1"/>
    </source>
</evidence>
<dbReference type="InterPro" id="IPR037119">
    <property type="entry name" value="Haem_oxidase_HugZ-like_sf"/>
</dbReference>